<keyword evidence="1" id="KW-0812">Transmembrane</keyword>
<keyword evidence="3" id="KW-1185">Reference proteome</keyword>
<dbReference type="Pfam" id="PF05145">
    <property type="entry name" value="AbrB"/>
    <property type="match status" value="1"/>
</dbReference>
<keyword evidence="1" id="KW-1133">Transmembrane helix</keyword>
<dbReference type="RefSeq" id="WP_378939695.1">
    <property type="nucleotide sequence ID" value="NZ_JBHLVO010000057.1"/>
</dbReference>
<dbReference type="Proteomes" id="UP001589854">
    <property type="component" value="Unassembled WGS sequence"/>
</dbReference>
<gene>
    <name evidence="2" type="ORF">ACFFIX_26995</name>
</gene>
<dbReference type="PANTHER" id="PTHR38457">
    <property type="entry name" value="REGULATOR ABRB-RELATED"/>
    <property type="match status" value="1"/>
</dbReference>
<dbReference type="PIRSF" id="PIRSF038991">
    <property type="entry name" value="Protein_AbrB"/>
    <property type="match status" value="1"/>
</dbReference>
<sequence length="374" mass="40875">MTFSSISRFISRRKQKQFIFVETFLCGISGGILFTLLGLPLAWMLGPLTAVLIWKLLSNRNSYWPVSLRNGGQMLLGYSMGLSFTIDSAKQIVNQLPSMAIVTVLMVSFGLAIAYFVSQLTGINIPSAVMGTTPGGLSQMVVLSEDIKGAEPTIVTFMQTIRMLTVIFIVPTLTIHALSSDETLNSKPSLDMISQNEYGGLFYFFTVIPIVLLVTTLAVRFKCPTPWIIGPLLASAILTVIGLETPQLPPILTVIAQLCLGVYLGLGVKVNMLGNWRKLLPISFIMGLLTVGFSLVLAYGLYIVYPISLTTAFLCIAPGGLPEMGVTAHTVHADVSMVASYQLFRVFFILFIVPIFLRRVFGSQDVIKRSVNTL</sequence>
<evidence type="ECO:0000256" key="1">
    <source>
        <dbReference type="SAM" id="Phobius"/>
    </source>
</evidence>
<feature type="transmembrane region" description="Helical" evidence="1">
    <location>
        <begin position="20"/>
        <end position="43"/>
    </location>
</feature>
<dbReference type="PANTHER" id="PTHR38457:SF1">
    <property type="entry name" value="REGULATOR ABRB-RELATED"/>
    <property type="match status" value="1"/>
</dbReference>
<dbReference type="NCBIfam" id="TIGR03082">
    <property type="entry name" value="Gneg_AbrB_dup"/>
    <property type="match status" value="2"/>
</dbReference>
<name>A0ABV6GMN2_9BACI</name>
<feature type="transmembrane region" description="Helical" evidence="1">
    <location>
        <begin position="198"/>
        <end position="219"/>
    </location>
</feature>
<keyword evidence="1" id="KW-0472">Membrane</keyword>
<dbReference type="EMBL" id="JBHLVO010000057">
    <property type="protein sequence ID" value="MFC0274952.1"/>
    <property type="molecule type" value="Genomic_DNA"/>
</dbReference>
<accession>A0ABV6GMN2</accession>
<feature type="transmembrane region" description="Helical" evidence="1">
    <location>
        <begin position="280"/>
        <end position="304"/>
    </location>
</feature>
<evidence type="ECO:0000313" key="2">
    <source>
        <dbReference type="EMBL" id="MFC0274952.1"/>
    </source>
</evidence>
<dbReference type="InterPro" id="IPR007820">
    <property type="entry name" value="AbrB_fam"/>
</dbReference>
<feature type="transmembrane region" description="Helical" evidence="1">
    <location>
        <begin position="155"/>
        <end position="178"/>
    </location>
</feature>
<feature type="transmembrane region" description="Helical" evidence="1">
    <location>
        <begin position="249"/>
        <end position="268"/>
    </location>
</feature>
<feature type="transmembrane region" description="Helical" evidence="1">
    <location>
        <begin position="96"/>
        <end position="117"/>
    </location>
</feature>
<reference evidence="2 3" key="1">
    <citation type="submission" date="2024-09" db="EMBL/GenBank/DDBJ databases">
        <authorList>
            <person name="Sun Q."/>
            <person name="Mori K."/>
        </authorList>
    </citation>
    <scope>NUCLEOTIDE SEQUENCE [LARGE SCALE GENOMIC DNA]</scope>
    <source>
        <strain evidence="2 3">CCM 7228</strain>
    </source>
</reference>
<organism evidence="2 3">
    <name type="scientific">Metabacillus herbersteinensis</name>
    <dbReference type="NCBI Taxonomy" id="283816"/>
    <lineage>
        <taxon>Bacteria</taxon>
        <taxon>Bacillati</taxon>
        <taxon>Bacillota</taxon>
        <taxon>Bacilli</taxon>
        <taxon>Bacillales</taxon>
        <taxon>Bacillaceae</taxon>
        <taxon>Metabacillus</taxon>
    </lineage>
</organism>
<feature type="transmembrane region" description="Helical" evidence="1">
    <location>
        <begin position="226"/>
        <end position="243"/>
    </location>
</feature>
<proteinExistence type="predicted"/>
<comment type="caution">
    <text evidence="2">The sequence shown here is derived from an EMBL/GenBank/DDBJ whole genome shotgun (WGS) entry which is preliminary data.</text>
</comment>
<dbReference type="InterPro" id="IPR017516">
    <property type="entry name" value="AbrB_dup"/>
</dbReference>
<evidence type="ECO:0000313" key="3">
    <source>
        <dbReference type="Proteomes" id="UP001589854"/>
    </source>
</evidence>
<feature type="transmembrane region" description="Helical" evidence="1">
    <location>
        <begin position="343"/>
        <end position="361"/>
    </location>
</feature>
<protein>
    <submittedName>
        <fullName evidence="2">AbrB family transcriptional regulator</fullName>
    </submittedName>
</protein>